<keyword evidence="3" id="KW-1185">Reference proteome</keyword>
<dbReference type="RefSeq" id="XP_033451597.1">
    <property type="nucleotide sequence ID" value="XM_033597856.1"/>
</dbReference>
<sequence>MTPSGYAYEVPFDDGNEKLQQILNAMVEQQYSVLPSDSREIARTAVSERHQASRKGQSALAPTAKLATRRSTRIRAAISLEGDDTVFNMPRSTIDADSDEGVHLPKDDNEIFSVTKSNTTEARFNIKLFNWQNPYLQVDMMPDYRPRSATEDDATYVHLNADDHVVPNPVEGKKWIRSSQDWHSWKRDEEVWTFKARFRVFRTDINRYKARSE</sequence>
<gene>
    <name evidence="2" type="ORF">M421DRAFT_90413</name>
</gene>
<proteinExistence type="predicted"/>
<dbReference type="EMBL" id="ML978961">
    <property type="protein sequence ID" value="KAF1931349.1"/>
    <property type="molecule type" value="Genomic_DNA"/>
</dbReference>
<evidence type="ECO:0000313" key="3">
    <source>
        <dbReference type="Proteomes" id="UP000800082"/>
    </source>
</evidence>
<name>A0A6A5RUU5_9PLEO</name>
<evidence type="ECO:0000256" key="1">
    <source>
        <dbReference type="SAM" id="MobiDB-lite"/>
    </source>
</evidence>
<reference evidence="2" key="1">
    <citation type="journal article" date="2020" name="Stud. Mycol.">
        <title>101 Dothideomycetes genomes: a test case for predicting lifestyles and emergence of pathogens.</title>
        <authorList>
            <person name="Haridas S."/>
            <person name="Albert R."/>
            <person name="Binder M."/>
            <person name="Bloem J."/>
            <person name="Labutti K."/>
            <person name="Salamov A."/>
            <person name="Andreopoulos B."/>
            <person name="Baker S."/>
            <person name="Barry K."/>
            <person name="Bills G."/>
            <person name="Bluhm B."/>
            <person name="Cannon C."/>
            <person name="Castanera R."/>
            <person name="Culley D."/>
            <person name="Daum C."/>
            <person name="Ezra D."/>
            <person name="Gonzalez J."/>
            <person name="Henrissat B."/>
            <person name="Kuo A."/>
            <person name="Liang C."/>
            <person name="Lipzen A."/>
            <person name="Lutzoni F."/>
            <person name="Magnuson J."/>
            <person name="Mondo S."/>
            <person name="Nolan M."/>
            <person name="Ohm R."/>
            <person name="Pangilinan J."/>
            <person name="Park H.-J."/>
            <person name="Ramirez L."/>
            <person name="Alfaro M."/>
            <person name="Sun H."/>
            <person name="Tritt A."/>
            <person name="Yoshinaga Y."/>
            <person name="Zwiers L.-H."/>
            <person name="Turgeon B."/>
            <person name="Goodwin S."/>
            <person name="Spatafora J."/>
            <person name="Crous P."/>
            <person name="Grigoriev I."/>
        </authorList>
    </citation>
    <scope>NUCLEOTIDE SEQUENCE</scope>
    <source>
        <strain evidence="2">CBS 183.55</strain>
    </source>
</reference>
<dbReference type="AlphaFoldDB" id="A0A6A5RUU5"/>
<protein>
    <submittedName>
        <fullName evidence="2">Uncharacterized protein</fullName>
    </submittedName>
</protein>
<organism evidence="2 3">
    <name type="scientific">Didymella exigua CBS 183.55</name>
    <dbReference type="NCBI Taxonomy" id="1150837"/>
    <lineage>
        <taxon>Eukaryota</taxon>
        <taxon>Fungi</taxon>
        <taxon>Dikarya</taxon>
        <taxon>Ascomycota</taxon>
        <taxon>Pezizomycotina</taxon>
        <taxon>Dothideomycetes</taxon>
        <taxon>Pleosporomycetidae</taxon>
        <taxon>Pleosporales</taxon>
        <taxon>Pleosporineae</taxon>
        <taxon>Didymellaceae</taxon>
        <taxon>Didymella</taxon>
    </lineage>
</organism>
<feature type="region of interest" description="Disordered" evidence="1">
    <location>
        <begin position="47"/>
        <end position="66"/>
    </location>
</feature>
<dbReference type="GeneID" id="54355523"/>
<evidence type="ECO:0000313" key="2">
    <source>
        <dbReference type="EMBL" id="KAF1931349.1"/>
    </source>
</evidence>
<accession>A0A6A5RUU5</accession>
<dbReference type="Proteomes" id="UP000800082">
    <property type="component" value="Unassembled WGS sequence"/>
</dbReference>